<protein>
    <submittedName>
        <fullName evidence="1">Uncharacterized protein</fullName>
    </submittedName>
</protein>
<sequence length="720" mass="83048">MPPTILTLQMIVDYAEEKNWKQVVFFDCIDDEDCNRPYARPLVDCFMKKEILVSIKSFTKEIDLSRVLRTELYKVGVVLLIDDIDLDRDDNLLRKVMTRNKGLRSLVLGEYTSWLVLSTKWNNTQIFDAMREWPIGIDSDITIAMSFLSSEVILSVLHQFSNNTCEELRNYGHSYDYARLSRSQSVSPPEMTFVQDTDDASKTIMVFYMVSVYKIRVDGNASLEKENWNTWSPSRGFVNEMNLPRRRSNLWHHSMNFGLQNSSSYYRKDSESNNPHDNEHISIVESLTELINLFEICLNVSANITNYVYYEIAQIAKDNDELVHGITSGDIDIGASFLDVDLNRNKLLDFSFPILHFTRSIYFQPPETSNNIFLLPFDRKLFLSVAGTLILIVAVMELINFVTVFIHWKEDKEHFGLGEALIWCFSIMCMQGSPWTPTTRAGKAVLLASLLFALIMYNSYSGSITSILSVKTESIKDVSDFYSYHYTIGSTKIDDTDILTNTTLRPFYFRAMEKNHLENSEKRGLQKALQGKFAFSAANTEARRIFRTGLIFKRCLINELATDSTGTLALPIAINSPFKKIINLSILRMWQHGILRKLTLKMKPPLLECGVRTSRHRGASFMDVYGAFCILAFGALISFVLFSFERGWARGRRFKAIVRSFQQNQRRSDYDGYSAWSREFRRRRDLLPRGRPEDVLLTARLPIKILGLEEEFRKNAAYKM</sequence>
<proteinExistence type="predicted"/>
<evidence type="ECO:0000313" key="1">
    <source>
        <dbReference type="EMBL" id="KAJ8667355.1"/>
    </source>
</evidence>
<gene>
    <name evidence="1" type="ORF">QAD02_009017</name>
</gene>
<organism evidence="1 2">
    <name type="scientific">Eretmocerus hayati</name>
    <dbReference type="NCBI Taxonomy" id="131215"/>
    <lineage>
        <taxon>Eukaryota</taxon>
        <taxon>Metazoa</taxon>
        <taxon>Ecdysozoa</taxon>
        <taxon>Arthropoda</taxon>
        <taxon>Hexapoda</taxon>
        <taxon>Insecta</taxon>
        <taxon>Pterygota</taxon>
        <taxon>Neoptera</taxon>
        <taxon>Endopterygota</taxon>
        <taxon>Hymenoptera</taxon>
        <taxon>Apocrita</taxon>
        <taxon>Proctotrupomorpha</taxon>
        <taxon>Chalcidoidea</taxon>
        <taxon>Aphelinidae</taxon>
        <taxon>Aphelininae</taxon>
        <taxon>Eretmocerus</taxon>
    </lineage>
</organism>
<comment type="caution">
    <text evidence="1">The sequence shown here is derived from an EMBL/GenBank/DDBJ whole genome shotgun (WGS) entry which is preliminary data.</text>
</comment>
<keyword evidence="2" id="KW-1185">Reference proteome</keyword>
<dbReference type="EMBL" id="CM056744">
    <property type="protein sequence ID" value="KAJ8667355.1"/>
    <property type="molecule type" value="Genomic_DNA"/>
</dbReference>
<dbReference type="Proteomes" id="UP001239111">
    <property type="component" value="Chromosome 4"/>
</dbReference>
<reference evidence="1" key="1">
    <citation type="submission" date="2023-04" db="EMBL/GenBank/DDBJ databases">
        <title>A chromosome-level genome assembly of the parasitoid wasp Eretmocerus hayati.</title>
        <authorList>
            <person name="Zhong Y."/>
            <person name="Liu S."/>
            <person name="Liu Y."/>
        </authorList>
    </citation>
    <scope>NUCLEOTIDE SEQUENCE</scope>
    <source>
        <strain evidence="1">ZJU_SS_LIU_2023</strain>
    </source>
</reference>
<accession>A0ACC2N828</accession>
<name>A0ACC2N828_9HYME</name>
<evidence type="ECO:0000313" key="2">
    <source>
        <dbReference type="Proteomes" id="UP001239111"/>
    </source>
</evidence>